<dbReference type="InterPro" id="IPR006626">
    <property type="entry name" value="PbH1"/>
</dbReference>
<dbReference type="Pfam" id="PF18998">
    <property type="entry name" value="Flg_new_2"/>
    <property type="match status" value="3"/>
</dbReference>
<name>A0A1W1H666_9BACT</name>
<dbReference type="InterPro" id="IPR044060">
    <property type="entry name" value="Bacterial_rp_domain"/>
</dbReference>
<evidence type="ECO:0000259" key="4">
    <source>
        <dbReference type="SMART" id="SM00560"/>
    </source>
</evidence>
<evidence type="ECO:0000256" key="3">
    <source>
        <dbReference type="SAM" id="SignalP"/>
    </source>
</evidence>
<keyword evidence="2" id="KW-1015">Disulfide bond</keyword>
<dbReference type="OrthoDB" id="5421343at2"/>
<dbReference type="RefSeq" id="WP_080804322.1">
    <property type="nucleotide sequence ID" value="NZ_LT828546.1"/>
</dbReference>
<keyword evidence="1 3" id="KW-0732">Signal</keyword>
<accession>A0A1W1H666</accession>
<evidence type="ECO:0000256" key="2">
    <source>
        <dbReference type="ARBA" id="ARBA00023157"/>
    </source>
</evidence>
<dbReference type="STRING" id="1246637.MTBBW1_1200001"/>
<dbReference type="SUPFAM" id="SSF51126">
    <property type="entry name" value="Pectin lyase-like"/>
    <property type="match status" value="1"/>
</dbReference>
<dbReference type="InterPro" id="IPR006558">
    <property type="entry name" value="LamG-like"/>
</dbReference>
<evidence type="ECO:0000313" key="5">
    <source>
        <dbReference type="EMBL" id="SLM27926.1"/>
    </source>
</evidence>
<keyword evidence="6" id="KW-1185">Reference proteome</keyword>
<proteinExistence type="predicted"/>
<feature type="signal peptide" evidence="3">
    <location>
        <begin position="1"/>
        <end position="21"/>
    </location>
</feature>
<protein>
    <recommendedName>
        <fullName evidence="4">LamG-like jellyroll fold domain-containing protein</fullName>
    </recommendedName>
</protein>
<reference evidence="5 6" key="1">
    <citation type="submission" date="2017-03" db="EMBL/GenBank/DDBJ databases">
        <authorList>
            <person name="Afonso C.L."/>
            <person name="Miller P.J."/>
            <person name="Scott M.A."/>
            <person name="Spackman E."/>
            <person name="Goraichik I."/>
            <person name="Dimitrov K.M."/>
            <person name="Suarez D.L."/>
            <person name="Swayne D.E."/>
        </authorList>
    </citation>
    <scope>NUCLEOTIDE SEQUENCE [LARGE SCALE GENOMIC DNA]</scope>
    <source>
        <strain evidence="5">PRJEB14757</strain>
    </source>
</reference>
<dbReference type="SMART" id="SM00710">
    <property type="entry name" value="PbH1"/>
    <property type="match status" value="5"/>
</dbReference>
<dbReference type="InterPro" id="IPR043709">
    <property type="entry name" value="DUF5649"/>
</dbReference>
<dbReference type="Proteomes" id="UP000191931">
    <property type="component" value="Unassembled WGS sequence"/>
</dbReference>
<dbReference type="Gene3D" id="2.60.120.200">
    <property type="match status" value="1"/>
</dbReference>
<dbReference type="SUPFAM" id="SSF49899">
    <property type="entry name" value="Concanavalin A-like lectins/glucanases"/>
    <property type="match status" value="1"/>
</dbReference>
<gene>
    <name evidence="5" type="ORF">MTBBW1_1200001</name>
</gene>
<evidence type="ECO:0000313" key="6">
    <source>
        <dbReference type="Proteomes" id="UP000191931"/>
    </source>
</evidence>
<dbReference type="InterPro" id="IPR013320">
    <property type="entry name" value="ConA-like_dom_sf"/>
</dbReference>
<dbReference type="EMBL" id="FWEV01000025">
    <property type="protein sequence ID" value="SLM27926.1"/>
    <property type="molecule type" value="Genomic_DNA"/>
</dbReference>
<feature type="domain" description="LamG-like jellyroll fold" evidence="4">
    <location>
        <begin position="45"/>
        <end position="165"/>
    </location>
</feature>
<sequence>MIKKILYLSIVLFGIVNTAYAENYALNFDGTDDYVEIPYPNLVTNTFTVEFWMMYDGAQSNWNGIVDADWYFFTNINSPMAIFGAPDGSEIYFDIEYNQWHHIAGLYDGTSFKIYKDGVLQNSLTKVYTKTDSIIHIGRRTGETSNYFNGKIDDFRIWNIARSEEEIKANMYKEIDTDSNLLASYKMSDGSGASLTDDSSNGNTGTIYGGATWEIHNTTYDVIISSANNNGVWSGVNPRVWTPIGTGATVNISDIVTEFNAGKSVIINTGKGGQPEQGTLTVSNDIQHTSDYEVTLTLVADYRINVDASISSTTNKLHFYALAGKATIPLNNERIGQFRLYSTRSITTNGGNVTIEGVNNSCGTYSNPVNSKTYGCSGDTCRGIQLDGAIDAGGGNISLTGLRQGYTSAWSRGVQINNSVFTNNTGTITTNGEGDGNSDGVFIESTGSIESVNGEITITCDAESSGTGSGINTASGSIVNSTGSGNVSLISTSGAISGSNLTLISGGTTTLSAPSNKAITLDNTNNDFTGAVSVSSGDIVTLVDKNSLTIGSVNVNGAIDIASGMVSAGDLTLTGAITSQDTSTSSIKLNGGKADSAGTSTGGNIIVTGGTVTPGLGGSAILYTGSVSGSTGITGLPNYNISLVHYNSDETTSLTFGAGLYVVYREIESSTHSVSTYAELADAVTNSSSGDTISITADITVTSTISCTKDLTFDGNDNTLSVPTPGLTDSGDVNDSPSTFGVFSISGAGVNAVIKNMTIKGGHASGGGINVGTGATLRVESCLINNGSGNVKGGAINNSGTTYVYDCGIMRNIAQYGGGFVNNNGATMFIENCFISQNRAFSATGGGGAGENQGTLYINNSTIYNNNGKEIGGGINNYQGTLWVINSTFAGNVAYGDYNGGAIGVNGGSATVINSLFAYNYRKSAGSVDNPSGFSLDDVTKYNSNGTINSYYNVFHGVITGHDVNSHNITYGGSADGSDNYLFSGGIYDFIINNDNIQIGTAKVFQPFFPEVSSVSNRANSAVTLQTGSALLSSNYSSNGYTNENFEGTDTGYDSSNSASVIIGYYDKDAGTPAWVDLSGTGASSHVVTTDQFGDDRTIFNVRGAVSKVVDNVYMLKVNADANGSVSGGSPFGELYASGTNIILTATPDAGYEFVRWEDDLGTPLSTDNPYTLTVNSTETVVPIFDLPAEYIVTGTARYWSGGGTVSPATTTVSDGNTTTLTITPSASSSISTITGCNGTTVTGPLTTATTYTTGNITEDCTVTATFTLNSYTVTGTADTGGTISPGSRSVNYNDTTTFTIIPDWGYQFNNFTGGCPAGTWSGNTYTTGSITGDCTLNATFTPQTYTVTALATANGTISPAGNQNISHGDVATFTVTPDSGYMINYVLGCNGTRDGNSYTTGAITGPCKVMAFFKSQ</sequence>
<evidence type="ECO:0000256" key="1">
    <source>
        <dbReference type="ARBA" id="ARBA00022729"/>
    </source>
</evidence>
<organism evidence="5 6">
    <name type="scientific">Desulfamplus magnetovallimortis</name>
    <dbReference type="NCBI Taxonomy" id="1246637"/>
    <lineage>
        <taxon>Bacteria</taxon>
        <taxon>Pseudomonadati</taxon>
        <taxon>Thermodesulfobacteriota</taxon>
        <taxon>Desulfobacteria</taxon>
        <taxon>Desulfobacterales</taxon>
        <taxon>Desulfobacteraceae</taxon>
        <taxon>Desulfamplus</taxon>
    </lineage>
</organism>
<feature type="chain" id="PRO_5012980885" description="LamG-like jellyroll fold domain-containing protein" evidence="3">
    <location>
        <begin position="22"/>
        <end position="1417"/>
    </location>
</feature>
<dbReference type="InterPro" id="IPR011050">
    <property type="entry name" value="Pectin_lyase_fold/virulence"/>
</dbReference>
<dbReference type="Pfam" id="PF13385">
    <property type="entry name" value="Laminin_G_3"/>
    <property type="match status" value="1"/>
</dbReference>
<dbReference type="SMART" id="SM00560">
    <property type="entry name" value="LamGL"/>
    <property type="match status" value="1"/>
</dbReference>
<dbReference type="Pfam" id="PF18886">
    <property type="entry name" value="DUF5649"/>
    <property type="match status" value="1"/>
</dbReference>